<dbReference type="GO" id="GO:0046474">
    <property type="term" value="P:glycerophospholipid biosynthetic process"/>
    <property type="evidence" value="ECO:0007669"/>
    <property type="project" value="TreeGrafter"/>
</dbReference>
<feature type="transmembrane region" description="Helical" evidence="13">
    <location>
        <begin position="93"/>
        <end position="115"/>
    </location>
</feature>
<gene>
    <name evidence="14" type="primary">pgsA</name>
    <name evidence="14" type="ORF">SAPIS_v1c08640</name>
</gene>
<organism evidence="14 15">
    <name type="scientific">Spiroplasma apis B31</name>
    <dbReference type="NCBI Taxonomy" id="1276258"/>
    <lineage>
        <taxon>Bacteria</taxon>
        <taxon>Bacillati</taxon>
        <taxon>Mycoplasmatota</taxon>
        <taxon>Mollicutes</taxon>
        <taxon>Entomoplasmatales</taxon>
        <taxon>Spiroplasmataceae</taxon>
        <taxon>Spiroplasma</taxon>
    </lineage>
</organism>
<dbReference type="EC" id="2.7.8.5" evidence="11"/>
<dbReference type="InterPro" id="IPR048254">
    <property type="entry name" value="CDP_ALCOHOL_P_TRANSF_CS"/>
</dbReference>
<dbReference type="PROSITE" id="PS00379">
    <property type="entry name" value="CDP_ALCOHOL_P_TRANSF"/>
    <property type="match status" value="1"/>
</dbReference>
<evidence type="ECO:0000256" key="8">
    <source>
        <dbReference type="ARBA" id="ARBA00023136"/>
    </source>
</evidence>
<keyword evidence="7" id="KW-0443">Lipid metabolism</keyword>
<sequence>MNWANRITMIRICLIPIIITLMLLTSFENTTPFYNVFSNYIQLGNYKLPYAYLIAGVLFIIASLTDALDGYIARKYKQVTNFGKFFDTIADKLLTNSVLIVFACASILPIWMVIILIARDFIIDVVRQILASSNYVMAANKLGKYKAAVEMISLSSLFFVGYKMFDGVRMGTGKFDEFGWINQLLMIPMYIATILSIVSAINYIYLNRKTLFDRTGKDNEKK</sequence>
<dbReference type="PANTHER" id="PTHR14269">
    <property type="entry name" value="CDP-DIACYLGLYCEROL--GLYCEROL-3-PHOSPHATE 3-PHOSPHATIDYLTRANSFERASE-RELATED"/>
    <property type="match status" value="1"/>
</dbReference>
<comment type="subcellular location">
    <subcellularLocation>
        <location evidence="1">Membrane</location>
        <topology evidence="1">Multi-pass membrane protein</topology>
    </subcellularLocation>
</comment>
<evidence type="ECO:0000256" key="13">
    <source>
        <dbReference type="SAM" id="Phobius"/>
    </source>
</evidence>
<evidence type="ECO:0000256" key="10">
    <source>
        <dbReference type="ARBA" id="ARBA00023264"/>
    </source>
</evidence>
<dbReference type="HOGENOM" id="CLU_051314_2_3_14"/>
<dbReference type="RefSeq" id="WP_023790066.1">
    <property type="nucleotide sequence ID" value="NC_022998.1"/>
</dbReference>
<keyword evidence="6 13" id="KW-1133">Transmembrane helix</keyword>
<dbReference type="OrthoDB" id="9796672at2"/>
<evidence type="ECO:0000256" key="12">
    <source>
        <dbReference type="RuleBase" id="RU003750"/>
    </source>
</evidence>
<dbReference type="STRING" id="1276258.SAPIS_v1c08640"/>
<protein>
    <recommendedName>
        <fullName evidence="11">CDP-diacylglycerol--glycerol-3-phosphate 3-phosphatidyltransferase</fullName>
        <ecNumber evidence="11">2.7.8.5</ecNumber>
    </recommendedName>
</protein>
<dbReference type="PATRIC" id="fig|1276258.3.peg.885"/>
<evidence type="ECO:0000256" key="4">
    <source>
        <dbReference type="ARBA" id="ARBA00022679"/>
    </source>
</evidence>
<dbReference type="PANTHER" id="PTHR14269:SF62">
    <property type="entry name" value="CDP-DIACYLGLYCEROL--GLYCEROL-3-PHOSPHATE 3-PHOSPHATIDYLTRANSFERASE 1, CHLOROPLASTIC"/>
    <property type="match status" value="1"/>
</dbReference>
<dbReference type="KEGG" id="sapi:SAPIS_v1c08640"/>
<evidence type="ECO:0000256" key="7">
    <source>
        <dbReference type="ARBA" id="ARBA00023098"/>
    </source>
</evidence>
<evidence type="ECO:0000256" key="3">
    <source>
        <dbReference type="ARBA" id="ARBA00022516"/>
    </source>
</evidence>
<keyword evidence="10" id="KW-1208">Phospholipid metabolism</keyword>
<dbReference type="InterPro" id="IPR043130">
    <property type="entry name" value="CDP-OH_PTrfase_TM_dom"/>
</dbReference>
<accession>V5RJH1</accession>
<proteinExistence type="inferred from homology"/>
<keyword evidence="15" id="KW-1185">Reference proteome</keyword>
<evidence type="ECO:0000313" key="14">
    <source>
        <dbReference type="EMBL" id="AHB36709.1"/>
    </source>
</evidence>
<dbReference type="GO" id="GO:0016020">
    <property type="term" value="C:membrane"/>
    <property type="evidence" value="ECO:0007669"/>
    <property type="project" value="UniProtKB-SubCell"/>
</dbReference>
<evidence type="ECO:0000256" key="9">
    <source>
        <dbReference type="ARBA" id="ARBA00023209"/>
    </source>
</evidence>
<dbReference type="Pfam" id="PF01066">
    <property type="entry name" value="CDP-OH_P_transf"/>
    <property type="match status" value="1"/>
</dbReference>
<keyword evidence="9" id="KW-0594">Phospholipid biosynthesis</keyword>
<name>V5RJH1_SPIAP</name>
<comment type="similarity">
    <text evidence="2 12">Belongs to the CDP-alcohol phosphatidyltransferase class-I family.</text>
</comment>
<reference evidence="14 15" key="1">
    <citation type="journal article" date="2014" name="Genome Announc.">
        <title>Complete Genome Sequence of Spiroplasma apis B31T (ATCC 33834), a Bacterium Associated with May Disease of Honeybees (Apis mellifera).</title>
        <authorList>
            <person name="Ku C."/>
            <person name="Lo W.S."/>
            <person name="Chen L.L."/>
            <person name="Kuo C.H."/>
        </authorList>
    </citation>
    <scope>NUCLEOTIDE SEQUENCE [LARGE SCALE GENOMIC DNA]</scope>
    <source>
        <strain evidence="14">B31</strain>
    </source>
</reference>
<dbReference type="GO" id="GO:0008444">
    <property type="term" value="F:CDP-diacylglycerol-glycerol-3-phosphate 3-phosphatidyltransferase activity"/>
    <property type="evidence" value="ECO:0007669"/>
    <property type="project" value="UniProtKB-UniRule"/>
</dbReference>
<feature type="transmembrane region" description="Helical" evidence="13">
    <location>
        <begin position="185"/>
        <end position="206"/>
    </location>
</feature>
<dbReference type="Proteomes" id="UP000018550">
    <property type="component" value="Chromosome"/>
</dbReference>
<evidence type="ECO:0000256" key="1">
    <source>
        <dbReference type="ARBA" id="ARBA00004141"/>
    </source>
</evidence>
<keyword evidence="8 13" id="KW-0472">Membrane</keyword>
<keyword evidence="4 12" id="KW-0808">Transferase</keyword>
<keyword evidence="3" id="KW-0444">Lipid biosynthesis</keyword>
<evidence type="ECO:0000256" key="11">
    <source>
        <dbReference type="NCBIfam" id="TIGR00560"/>
    </source>
</evidence>
<dbReference type="InterPro" id="IPR004570">
    <property type="entry name" value="Phosphatidylglycerol_P_synth"/>
</dbReference>
<keyword evidence="5 13" id="KW-0812">Transmembrane</keyword>
<feature type="transmembrane region" description="Helical" evidence="13">
    <location>
        <begin position="12"/>
        <end position="30"/>
    </location>
</feature>
<dbReference type="Gene3D" id="1.20.120.1760">
    <property type="match status" value="1"/>
</dbReference>
<evidence type="ECO:0000256" key="6">
    <source>
        <dbReference type="ARBA" id="ARBA00022989"/>
    </source>
</evidence>
<dbReference type="InterPro" id="IPR000462">
    <property type="entry name" value="CDP-OH_P_trans"/>
</dbReference>
<dbReference type="eggNOG" id="COG0558">
    <property type="taxonomic scope" value="Bacteria"/>
</dbReference>
<dbReference type="EMBL" id="CP006682">
    <property type="protein sequence ID" value="AHB36709.1"/>
    <property type="molecule type" value="Genomic_DNA"/>
</dbReference>
<dbReference type="NCBIfam" id="TIGR00560">
    <property type="entry name" value="pgsA"/>
    <property type="match status" value="1"/>
</dbReference>
<evidence type="ECO:0000313" key="15">
    <source>
        <dbReference type="Proteomes" id="UP000018550"/>
    </source>
</evidence>
<evidence type="ECO:0000256" key="2">
    <source>
        <dbReference type="ARBA" id="ARBA00010441"/>
    </source>
</evidence>
<dbReference type="PIRSF" id="PIRSF000847">
    <property type="entry name" value="Phos_ph_gly_syn"/>
    <property type="match status" value="1"/>
</dbReference>
<feature type="transmembrane region" description="Helical" evidence="13">
    <location>
        <begin position="50"/>
        <end position="72"/>
    </location>
</feature>
<dbReference type="InterPro" id="IPR050324">
    <property type="entry name" value="CDP-alcohol_PTase-I"/>
</dbReference>
<evidence type="ECO:0000256" key="5">
    <source>
        <dbReference type="ARBA" id="ARBA00022692"/>
    </source>
</evidence>
<dbReference type="AlphaFoldDB" id="V5RJH1"/>